<keyword evidence="1" id="KW-0812">Transmembrane</keyword>
<keyword evidence="1" id="KW-1133">Transmembrane helix</keyword>
<accession>A0A921JQ48</accession>
<dbReference type="AlphaFoldDB" id="A0A921JQ48"/>
<reference evidence="2" key="1">
    <citation type="journal article" date="2021" name="PeerJ">
        <title>Extensive microbial diversity within the chicken gut microbiome revealed by metagenomics and culture.</title>
        <authorList>
            <person name="Gilroy R."/>
            <person name="Ravi A."/>
            <person name="Getino M."/>
            <person name="Pursley I."/>
            <person name="Horton D.L."/>
            <person name="Alikhan N.F."/>
            <person name="Baker D."/>
            <person name="Gharbi K."/>
            <person name="Hall N."/>
            <person name="Watson M."/>
            <person name="Adriaenssens E.M."/>
            <person name="Foster-Nyarko E."/>
            <person name="Jarju S."/>
            <person name="Secka A."/>
            <person name="Antonio M."/>
            <person name="Oren A."/>
            <person name="Chaudhuri R.R."/>
            <person name="La Ragione R."/>
            <person name="Hildebrand F."/>
            <person name="Pallen M.J."/>
        </authorList>
    </citation>
    <scope>NUCLEOTIDE SEQUENCE</scope>
    <source>
        <strain evidence="2">ChiGjej3B3-7470</strain>
    </source>
</reference>
<dbReference type="Proteomes" id="UP000712713">
    <property type="component" value="Unassembled WGS sequence"/>
</dbReference>
<reference evidence="2" key="2">
    <citation type="submission" date="2021-09" db="EMBL/GenBank/DDBJ databases">
        <authorList>
            <person name="Gilroy R."/>
        </authorList>
    </citation>
    <scope>NUCLEOTIDE SEQUENCE</scope>
    <source>
        <strain evidence="2">ChiGjej3B3-7470</strain>
    </source>
</reference>
<evidence type="ECO:0000313" key="3">
    <source>
        <dbReference type="Proteomes" id="UP000712713"/>
    </source>
</evidence>
<gene>
    <name evidence="2" type="ORF">K8V15_01550</name>
</gene>
<keyword evidence="1" id="KW-0472">Membrane</keyword>
<organism evidence="2 3">
    <name type="scientific">Tessaracoccus flavescens</name>
    <dbReference type="NCBI Taxonomy" id="399497"/>
    <lineage>
        <taxon>Bacteria</taxon>
        <taxon>Bacillati</taxon>
        <taxon>Actinomycetota</taxon>
        <taxon>Actinomycetes</taxon>
        <taxon>Propionibacteriales</taxon>
        <taxon>Propionibacteriaceae</taxon>
        <taxon>Tessaracoccus</taxon>
    </lineage>
</organism>
<evidence type="ECO:0000313" key="2">
    <source>
        <dbReference type="EMBL" id="HJE50661.1"/>
    </source>
</evidence>
<dbReference type="EMBL" id="DYZF01000038">
    <property type="protein sequence ID" value="HJE50661.1"/>
    <property type="molecule type" value="Genomic_DNA"/>
</dbReference>
<name>A0A921JQ48_9ACTN</name>
<comment type="caution">
    <text evidence="2">The sequence shown here is derived from an EMBL/GenBank/DDBJ whole genome shotgun (WGS) entry which is preliminary data.</text>
</comment>
<protein>
    <submittedName>
        <fullName evidence="2">Uncharacterized protein</fullName>
    </submittedName>
</protein>
<feature type="transmembrane region" description="Helical" evidence="1">
    <location>
        <begin position="6"/>
        <end position="22"/>
    </location>
</feature>
<sequence>MKGLFWMMVGAGLTIFVILRGREIMHRFTPKGVQEQVSEKGHQAAATFGDFMGTFRAAMDEREAELRRELNIPAASH</sequence>
<proteinExistence type="predicted"/>
<evidence type="ECO:0000256" key="1">
    <source>
        <dbReference type="SAM" id="Phobius"/>
    </source>
</evidence>